<feature type="chain" id="PRO_5038944538" description="Lipoprotein" evidence="8">
    <location>
        <begin position="26"/>
        <end position="284"/>
    </location>
</feature>
<proteinExistence type="inferred from homology"/>
<dbReference type="EMBL" id="FNYT01000004">
    <property type="protein sequence ID" value="SEI87630.1"/>
    <property type="molecule type" value="Genomic_DNA"/>
</dbReference>
<keyword evidence="3" id="KW-0472">Membrane</keyword>
<keyword evidence="2 8" id="KW-0732">Signal</keyword>
<evidence type="ECO:0000256" key="2">
    <source>
        <dbReference type="ARBA" id="ARBA00022729"/>
    </source>
</evidence>
<dbReference type="InterPro" id="IPR004872">
    <property type="entry name" value="Lipoprotein_NlpA"/>
</dbReference>
<dbReference type="Proteomes" id="UP000076878">
    <property type="component" value="Unassembled WGS sequence"/>
</dbReference>
<reference evidence="9 11" key="1">
    <citation type="submission" date="2016-02" db="EMBL/GenBank/DDBJ databases">
        <authorList>
            <person name="Wen L."/>
            <person name="He K."/>
            <person name="Yang H."/>
        </authorList>
    </citation>
    <scope>NUCLEOTIDE SEQUENCE [LARGE SCALE GENOMIC DNA]</scope>
    <source>
        <strain evidence="9">Trichococcus_R210</strain>
    </source>
</reference>
<accession>A0A143YGY5</accession>
<evidence type="ECO:0000256" key="1">
    <source>
        <dbReference type="ARBA" id="ARBA00004635"/>
    </source>
</evidence>
<dbReference type="RefSeq" id="WP_068621673.1">
    <property type="nucleotide sequence ID" value="NZ_FJNB01000004.1"/>
</dbReference>
<sequence length="284" mass="30402">MNKKNVLFSGVAALTLFLAACGSNGSDTDSAADTTASDNEAVKIGVVSEVEVEVWEDVAARLEDKGIDLEIVQFTDYVQPNVALENGDVDLNAFQHVAYLEDFNANNKSDLTPIGFTYISPLGLYSEKVTDYADIADGAKIAIPNDVTNGGRALLLLQAIGLIKLDEAKGTTPTVNDITENPKNISFEELDASQVARSLPDVDAAVINTNYATDSGLNPKEDALFLDTDNIASVADVYKNIVAARAEDAENETYKKVVAEYQTAETAAILDDVTEGNDVPAWEQ</sequence>
<dbReference type="EMBL" id="FJNB01000004">
    <property type="protein sequence ID" value="CZQ88669.1"/>
    <property type="molecule type" value="Genomic_DNA"/>
</dbReference>
<dbReference type="Proteomes" id="UP000199280">
    <property type="component" value="Unassembled WGS sequence"/>
</dbReference>
<feature type="signal peptide" evidence="8">
    <location>
        <begin position="1"/>
        <end position="25"/>
    </location>
</feature>
<dbReference type="OrthoDB" id="9812878at2"/>
<evidence type="ECO:0000256" key="6">
    <source>
        <dbReference type="PIRNR" id="PIRNR002854"/>
    </source>
</evidence>
<dbReference type="STRING" id="640938.TR210_724"/>
<dbReference type="PIRSF" id="PIRSF002854">
    <property type="entry name" value="MetQ"/>
    <property type="match status" value="1"/>
</dbReference>
<evidence type="ECO:0000256" key="4">
    <source>
        <dbReference type="ARBA" id="ARBA00023139"/>
    </source>
</evidence>
<dbReference type="GO" id="GO:0016020">
    <property type="term" value="C:membrane"/>
    <property type="evidence" value="ECO:0007669"/>
    <property type="project" value="UniProtKB-SubCell"/>
</dbReference>
<organism evidence="9 11">
    <name type="scientific">Trichococcus ilyis</name>
    <dbReference type="NCBI Taxonomy" id="640938"/>
    <lineage>
        <taxon>Bacteria</taxon>
        <taxon>Bacillati</taxon>
        <taxon>Bacillota</taxon>
        <taxon>Bacilli</taxon>
        <taxon>Lactobacillales</taxon>
        <taxon>Carnobacteriaceae</taxon>
        <taxon>Trichococcus</taxon>
    </lineage>
</organism>
<dbReference type="Pfam" id="PF03180">
    <property type="entry name" value="Lipoprotein_9"/>
    <property type="match status" value="1"/>
</dbReference>
<name>A0A143YGY5_9LACT</name>
<feature type="lipid moiety-binding region" description="S-diacylglycerol cysteine" evidence="7">
    <location>
        <position position="21"/>
    </location>
</feature>
<gene>
    <name evidence="10" type="ORF">SAMN05216375_104133</name>
    <name evidence="9" type="ORF">TR210_724</name>
</gene>
<evidence type="ECO:0000313" key="9">
    <source>
        <dbReference type="EMBL" id="CZQ88669.1"/>
    </source>
</evidence>
<keyword evidence="12" id="KW-1185">Reference proteome</keyword>
<comment type="subcellular location">
    <subcellularLocation>
        <location evidence="1">Membrane</location>
        <topology evidence="1">Lipid-anchor</topology>
    </subcellularLocation>
</comment>
<evidence type="ECO:0000256" key="3">
    <source>
        <dbReference type="ARBA" id="ARBA00023136"/>
    </source>
</evidence>
<dbReference type="AlphaFoldDB" id="A0A143YGY5"/>
<keyword evidence="4" id="KW-0564">Palmitate</keyword>
<protein>
    <recommendedName>
        <fullName evidence="6">Lipoprotein</fullName>
    </recommendedName>
</protein>
<dbReference type="Gene3D" id="3.40.190.10">
    <property type="entry name" value="Periplasmic binding protein-like II"/>
    <property type="match status" value="2"/>
</dbReference>
<dbReference type="SUPFAM" id="SSF53850">
    <property type="entry name" value="Periplasmic binding protein-like II"/>
    <property type="match status" value="1"/>
</dbReference>
<evidence type="ECO:0000313" key="12">
    <source>
        <dbReference type="Proteomes" id="UP000199280"/>
    </source>
</evidence>
<comment type="similarity">
    <text evidence="6">Belongs to the nlpA lipoprotein family.</text>
</comment>
<dbReference type="PANTHER" id="PTHR30429:SF1">
    <property type="entry name" value="D-METHIONINE-BINDING LIPOPROTEIN METQ-RELATED"/>
    <property type="match status" value="1"/>
</dbReference>
<keyword evidence="5 6" id="KW-0449">Lipoprotein</keyword>
<evidence type="ECO:0000256" key="7">
    <source>
        <dbReference type="PIRSR" id="PIRSR002854-1"/>
    </source>
</evidence>
<dbReference type="PROSITE" id="PS51257">
    <property type="entry name" value="PROKAR_LIPOPROTEIN"/>
    <property type="match status" value="1"/>
</dbReference>
<evidence type="ECO:0000313" key="11">
    <source>
        <dbReference type="Proteomes" id="UP000076878"/>
    </source>
</evidence>
<evidence type="ECO:0000256" key="8">
    <source>
        <dbReference type="SAM" id="SignalP"/>
    </source>
</evidence>
<dbReference type="PANTHER" id="PTHR30429">
    <property type="entry name" value="D-METHIONINE-BINDING LIPOPROTEIN METQ"/>
    <property type="match status" value="1"/>
</dbReference>
<evidence type="ECO:0000313" key="10">
    <source>
        <dbReference type="EMBL" id="SEI87630.1"/>
    </source>
</evidence>
<evidence type="ECO:0000256" key="5">
    <source>
        <dbReference type="ARBA" id="ARBA00023288"/>
    </source>
</evidence>
<reference evidence="10 12" key="2">
    <citation type="submission" date="2016-10" db="EMBL/GenBank/DDBJ databases">
        <authorList>
            <person name="Varghese N."/>
            <person name="Submissions S."/>
        </authorList>
    </citation>
    <scope>NUCLEOTIDE SEQUENCE [LARGE SCALE GENOMIC DNA]</scope>
    <source>
        <strain evidence="10 12">DSM 22150</strain>
    </source>
</reference>